<reference evidence="1 2" key="1">
    <citation type="submission" date="2021-06" db="EMBL/GenBank/DDBJ databases">
        <title>Caerostris extrusa draft genome.</title>
        <authorList>
            <person name="Kono N."/>
            <person name="Arakawa K."/>
        </authorList>
    </citation>
    <scope>NUCLEOTIDE SEQUENCE [LARGE SCALE GENOMIC DNA]</scope>
</reference>
<sequence length="94" mass="10504">MTISTWPLQHHRSPFQSIQPILEHQRLPSAVSDTVPSTSIRRHLVCIVIIKKHISNAGNSDLCLLKRITANLELPSCYRRITGVSVTLVGIELP</sequence>
<comment type="caution">
    <text evidence="1">The sequence shown here is derived from an EMBL/GenBank/DDBJ whole genome shotgun (WGS) entry which is preliminary data.</text>
</comment>
<dbReference type="Proteomes" id="UP001054945">
    <property type="component" value="Unassembled WGS sequence"/>
</dbReference>
<name>A0AAV4WGW2_CAEEX</name>
<evidence type="ECO:0000313" key="2">
    <source>
        <dbReference type="Proteomes" id="UP001054945"/>
    </source>
</evidence>
<gene>
    <name evidence="1" type="ORF">CEXT_801931</name>
</gene>
<proteinExistence type="predicted"/>
<dbReference type="AlphaFoldDB" id="A0AAV4WGW2"/>
<evidence type="ECO:0000313" key="1">
    <source>
        <dbReference type="EMBL" id="GIY81196.1"/>
    </source>
</evidence>
<organism evidence="1 2">
    <name type="scientific">Caerostris extrusa</name>
    <name type="common">Bark spider</name>
    <name type="synonym">Caerostris bankana</name>
    <dbReference type="NCBI Taxonomy" id="172846"/>
    <lineage>
        <taxon>Eukaryota</taxon>
        <taxon>Metazoa</taxon>
        <taxon>Ecdysozoa</taxon>
        <taxon>Arthropoda</taxon>
        <taxon>Chelicerata</taxon>
        <taxon>Arachnida</taxon>
        <taxon>Araneae</taxon>
        <taxon>Araneomorphae</taxon>
        <taxon>Entelegynae</taxon>
        <taxon>Araneoidea</taxon>
        <taxon>Araneidae</taxon>
        <taxon>Caerostris</taxon>
    </lineage>
</organism>
<protein>
    <submittedName>
        <fullName evidence="1">Uncharacterized protein</fullName>
    </submittedName>
</protein>
<accession>A0AAV4WGW2</accession>
<keyword evidence="2" id="KW-1185">Reference proteome</keyword>
<dbReference type="EMBL" id="BPLR01016094">
    <property type="protein sequence ID" value="GIY81196.1"/>
    <property type="molecule type" value="Genomic_DNA"/>
</dbReference>